<evidence type="ECO:0000256" key="2">
    <source>
        <dbReference type="SAM" id="MobiDB-lite"/>
    </source>
</evidence>
<accession>A0AAD5VHB5</accession>
<dbReference type="InterPro" id="IPR038919">
    <property type="entry name" value="STB2/STB2"/>
</dbReference>
<evidence type="ECO:0000259" key="3">
    <source>
        <dbReference type="Pfam" id="PF25995"/>
    </source>
</evidence>
<dbReference type="InterPro" id="IPR059025">
    <property type="entry name" value="STB6_N"/>
</dbReference>
<protein>
    <recommendedName>
        <fullName evidence="3">STB6-like N-terminal domain-containing protein</fullName>
    </recommendedName>
</protein>
<feature type="compositionally biased region" description="Basic residues" evidence="2">
    <location>
        <begin position="669"/>
        <end position="679"/>
    </location>
</feature>
<feature type="compositionally biased region" description="Low complexity" evidence="2">
    <location>
        <begin position="1325"/>
        <end position="1347"/>
    </location>
</feature>
<keyword evidence="1" id="KW-0175">Coiled coil</keyword>
<feature type="compositionally biased region" description="Polar residues" evidence="2">
    <location>
        <begin position="868"/>
        <end position="883"/>
    </location>
</feature>
<feature type="compositionally biased region" description="Polar residues" evidence="2">
    <location>
        <begin position="944"/>
        <end position="956"/>
    </location>
</feature>
<organism evidence="4 5">
    <name type="scientific">Leucocoprinus birnbaumii</name>
    <dbReference type="NCBI Taxonomy" id="56174"/>
    <lineage>
        <taxon>Eukaryota</taxon>
        <taxon>Fungi</taxon>
        <taxon>Dikarya</taxon>
        <taxon>Basidiomycota</taxon>
        <taxon>Agaricomycotina</taxon>
        <taxon>Agaricomycetes</taxon>
        <taxon>Agaricomycetidae</taxon>
        <taxon>Agaricales</taxon>
        <taxon>Agaricineae</taxon>
        <taxon>Agaricaceae</taxon>
        <taxon>Leucocoprinus</taxon>
    </lineage>
</organism>
<dbReference type="Pfam" id="PF25995">
    <property type="entry name" value="STB6_N"/>
    <property type="match status" value="1"/>
</dbReference>
<feature type="region of interest" description="Disordered" evidence="2">
    <location>
        <begin position="567"/>
        <end position="608"/>
    </location>
</feature>
<feature type="domain" description="STB6-like N-terminal" evidence="3">
    <location>
        <begin position="1"/>
        <end position="66"/>
    </location>
</feature>
<feature type="region of interest" description="Disordered" evidence="2">
    <location>
        <begin position="668"/>
        <end position="688"/>
    </location>
</feature>
<evidence type="ECO:0000313" key="5">
    <source>
        <dbReference type="Proteomes" id="UP001213000"/>
    </source>
</evidence>
<feature type="coiled-coil region" evidence="1">
    <location>
        <begin position="1047"/>
        <end position="1078"/>
    </location>
</feature>
<gene>
    <name evidence="4" type="ORF">NP233_g10966</name>
</gene>
<comment type="caution">
    <text evidence="4">The sequence shown here is derived from an EMBL/GenBank/DDBJ whole genome shotgun (WGS) entry which is preliminary data.</text>
</comment>
<feature type="region of interest" description="Disordered" evidence="2">
    <location>
        <begin position="776"/>
        <end position="806"/>
    </location>
</feature>
<evidence type="ECO:0000256" key="1">
    <source>
        <dbReference type="SAM" id="Coils"/>
    </source>
</evidence>
<feature type="compositionally biased region" description="Gly residues" evidence="2">
    <location>
        <begin position="588"/>
        <end position="598"/>
    </location>
</feature>
<feature type="compositionally biased region" description="Basic and acidic residues" evidence="2">
    <location>
        <begin position="985"/>
        <end position="1000"/>
    </location>
</feature>
<evidence type="ECO:0000313" key="4">
    <source>
        <dbReference type="EMBL" id="KAJ3560245.1"/>
    </source>
</evidence>
<feature type="region of interest" description="Disordered" evidence="2">
    <location>
        <begin position="829"/>
        <end position="897"/>
    </location>
</feature>
<feature type="compositionally biased region" description="Polar residues" evidence="2">
    <location>
        <begin position="257"/>
        <end position="267"/>
    </location>
</feature>
<feature type="region of interest" description="Disordered" evidence="2">
    <location>
        <begin position="187"/>
        <end position="267"/>
    </location>
</feature>
<feature type="compositionally biased region" description="Low complexity" evidence="2">
    <location>
        <begin position="205"/>
        <end position="214"/>
    </location>
</feature>
<sequence length="1347" mass="145751">MYAVEKWIVERNRPITVLTVYTGDPSHKITVTALAPSPSLSEKDAAAHWEQALLHLRRDASARPKQAGPTPFWLSVQTNLRPDSRWRAHGHLPCLFPLRLHYRAHSPRKFPPCKGSALRQHQPSPHGLRRAFCFDSRRTEVCFPHLLHQELKIELCMCLSDSTKDRFISTYHIPEITLPSSLPLPLYHHPHPTSSDHLPLPPSQPISASSSLASRDANLGSPSRRPSHHRSHSQTSPKGSMSKAGASRPSIHIIGPSPNQSAMQSPTGSFLSPMTLALLSTHTKGKSKDLPFFNATVLELVKLVQVGLSLFGMYDVKEALGSKLLVDGLLCDATVRGIERWIVEIGEPRAGLEPAERIADPMFVSSLLSLVLSIRNKLSTIANSHSVPKDPFLHPHAFALALSSYTSSTSAAFSPQVASPASPPMLPTYIGSGHHHLPLSPVHTNITTAPFSAAAFLNPGLASSNSANASQLHVGPTALTREIVELVESAYAKRVASMNEGENTPSLSGGLGSGLGGVGTIGAGVSSSASGLRDTSTNASGIPKGQTRRRVKRALKGTLEDLTSVVTADHHDGGEGGHDGGRDDARIIGGGNDRGGTLSGTEADGNLSVGSSGGQILRGMGNLILSGASGITGSSSANAGGTCIWDVNVDLERFVNVIVEHQNQQSRKLGVRGRRKNKTSGKGSESVDFGRGIGSAGLPISSSSTMLPGILSIPPSVTNGEHGALVAMLWSGRVADVVALREWEKERERIENLGGLSSGGLPTGSTTGVMSGVVSDGEEAKSEGLGGRSTEGEDSDLQMERGAGSFGGVWSEKVQRKLGSWTGLSKRRGQTLDFGTAGGSMGRSGKGAANRFSLGSRSPSHRMVPEEPSTNSKLALTRAQSPTLHPGPLSGDLEQDDMVLDSGQVSPISEYRRYPFTLDESSLAKGSRIYDVSRGVSTAELGRSGSSNADSGQQALPPSKSHSVRHSTDALASVPPPLQPAFELDTDKKGKTYDELEKSRRPVHQQQRVSSWSDARSAWNDEGFWMSGKDKKKGKVRPRLGRAHTMLDGTREEVDVVNDEVEEAEEREEEEKEREVESDFERWKRVKRLGVRRRSYHDLDSLRSVKVLSPERMKIDVELCAQVLIMVRREEHLRNVVACLETLTSTLCTTNSLLQNDFELHRDVILEIERRAQVISDIESQMYQADAITQAKNTLRYESAQFLISELWHTASLSRKKVFELREKVFGAGTRRLAPGVHGAHGRFNRLQWTMDGERRLVDYLGRTEEEAEEENRVNVAGLTRPPTPPEEEEENVVEHPGIKPMWLLRFFTSWGARWSALRVGGGQQQAAAASATQDSASGSGTTAEKD</sequence>
<feature type="region of interest" description="Disordered" evidence="2">
    <location>
        <begin position="527"/>
        <end position="549"/>
    </location>
</feature>
<dbReference type="Proteomes" id="UP001213000">
    <property type="component" value="Unassembled WGS sequence"/>
</dbReference>
<feature type="compositionally biased region" description="Gly residues" evidence="2">
    <location>
        <begin position="836"/>
        <end position="845"/>
    </location>
</feature>
<dbReference type="GO" id="GO:0070822">
    <property type="term" value="C:Sin3-type complex"/>
    <property type="evidence" value="ECO:0007669"/>
    <property type="project" value="TreeGrafter"/>
</dbReference>
<reference evidence="4" key="1">
    <citation type="submission" date="2022-07" db="EMBL/GenBank/DDBJ databases">
        <title>Genome Sequence of Leucocoprinus birnbaumii.</title>
        <authorList>
            <person name="Buettner E."/>
        </authorList>
    </citation>
    <scope>NUCLEOTIDE SEQUENCE</scope>
    <source>
        <strain evidence="4">VT141</strain>
    </source>
</reference>
<dbReference type="EMBL" id="JANIEX010001210">
    <property type="protein sequence ID" value="KAJ3560245.1"/>
    <property type="molecule type" value="Genomic_DNA"/>
</dbReference>
<proteinExistence type="predicted"/>
<feature type="region of interest" description="Disordered" evidence="2">
    <location>
        <begin position="941"/>
        <end position="1014"/>
    </location>
</feature>
<feature type="compositionally biased region" description="Polar residues" evidence="2">
    <location>
        <begin position="1004"/>
        <end position="1014"/>
    </location>
</feature>
<feature type="region of interest" description="Disordered" evidence="2">
    <location>
        <begin position="1322"/>
        <end position="1347"/>
    </location>
</feature>
<feature type="compositionally biased region" description="Basic and acidic residues" evidence="2">
    <location>
        <begin position="568"/>
        <end position="586"/>
    </location>
</feature>
<dbReference type="PANTHER" id="PTHR31011:SF2">
    <property type="entry name" value="PROTEIN STB2-RELATED"/>
    <property type="match status" value="1"/>
</dbReference>
<name>A0AAD5VHB5_9AGAR</name>
<dbReference type="PANTHER" id="PTHR31011">
    <property type="entry name" value="PROTEIN STB2-RELATED"/>
    <property type="match status" value="1"/>
</dbReference>
<keyword evidence="5" id="KW-1185">Reference proteome</keyword>
<feature type="region of interest" description="Disordered" evidence="2">
    <location>
        <begin position="1269"/>
        <end position="1295"/>
    </location>
</feature>